<dbReference type="CDD" id="cd11646">
    <property type="entry name" value="Precorrin_3B_C17_MT"/>
    <property type="match status" value="1"/>
</dbReference>
<dbReference type="NCBIfam" id="TIGR01466">
    <property type="entry name" value="cobJ_cbiH"/>
    <property type="match status" value="1"/>
</dbReference>
<dbReference type="InterPro" id="IPR035996">
    <property type="entry name" value="4pyrrol_Methylase_sf"/>
</dbReference>
<gene>
    <name evidence="7" type="ORF">Metli_1512</name>
</gene>
<evidence type="ECO:0000259" key="6">
    <source>
        <dbReference type="Pfam" id="PF00590"/>
    </source>
</evidence>
<dbReference type="GO" id="GO:0009236">
    <property type="term" value="P:cobalamin biosynthetic process"/>
    <property type="evidence" value="ECO:0007669"/>
    <property type="project" value="UniProtKB-UniPathway"/>
</dbReference>
<dbReference type="InterPro" id="IPR051810">
    <property type="entry name" value="Precorrin_MeTrfase"/>
</dbReference>
<organism evidence="7 8">
    <name type="scientific">Methanofollis liminatans DSM 4140</name>
    <dbReference type="NCBI Taxonomy" id="28892"/>
    <lineage>
        <taxon>Archaea</taxon>
        <taxon>Methanobacteriati</taxon>
        <taxon>Methanobacteriota</taxon>
        <taxon>Stenosarchaea group</taxon>
        <taxon>Methanomicrobia</taxon>
        <taxon>Methanomicrobiales</taxon>
        <taxon>Methanomicrobiaceae</taxon>
        <taxon>Methanofollis</taxon>
    </lineage>
</organism>
<dbReference type="PATRIC" id="fig|28892.9.peg.1639"/>
<dbReference type="STRING" id="28892.Metli_1512"/>
<evidence type="ECO:0000256" key="1">
    <source>
        <dbReference type="ARBA" id="ARBA00004953"/>
    </source>
</evidence>
<dbReference type="SUPFAM" id="SSF53790">
    <property type="entry name" value="Tetrapyrrole methylase"/>
    <property type="match status" value="1"/>
</dbReference>
<evidence type="ECO:0000256" key="2">
    <source>
        <dbReference type="ARBA" id="ARBA00022573"/>
    </source>
</evidence>
<name>J1AR59_9EURY</name>
<keyword evidence="4 7" id="KW-0808">Transferase</keyword>
<dbReference type="PANTHER" id="PTHR47036">
    <property type="entry name" value="COBALT-FACTOR III C(17)-METHYLTRANSFERASE-RELATED"/>
    <property type="match status" value="1"/>
</dbReference>
<dbReference type="HOGENOM" id="CLU_047948_2_0_2"/>
<protein>
    <submittedName>
        <fullName evidence="7">Precorrin-3B C17-methyltransferase</fullName>
    </submittedName>
</protein>
<dbReference type="InterPro" id="IPR000878">
    <property type="entry name" value="4pyrrol_Mease"/>
</dbReference>
<dbReference type="Gene3D" id="3.30.950.10">
    <property type="entry name" value="Methyltransferase, Cobalt-precorrin-4 Transmethylase, Domain 2"/>
    <property type="match status" value="1"/>
</dbReference>
<evidence type="ECO:0000313" key="7">
    <source>
        <dbReference type="EMBL" id="EJG07463.1"/>
    </source>
</evidence>
<dbReference type="Gene3D" id="3.40.1010.10">
    <property type="entry name" value="Cobalt-precorrin-4 Transmethylase, Domain 1"/>
    <property type="match status" value="1"/>
</dbReference>
<dbReference type="AlphaFoldDB" id="J1AR59"/>
<evidence type="ECO:0000256" key="5">
    <source>
        <dbReference type="ARBA" id="ARBA00022691"/>
    </source>
</evidence>
<evidence type="ECO:0000256" key="3">
    <source>
        <dbReference type="ARBA" id="ARBA00022603"/>
    </source>
</evidence>
<keyword evidence="5" id="KW-0949">S-adenosyl-L-methionine</keyword>
<accession>J1AR59</accession>
<keyword evidence="3 7" id="KW-0489">Methyltransferase</keyword>
<dbReference type="UniPathway" id="UPA00148"/>
<evidence type="ECO:0000313" key="8">
    <source>
        <dbReference type="Proteomes" id="UP000005095"/>
    </source>
</evidence>
<evidence type="ECO:0000256" key="4">
    <source>
        <dbReference type="ARBA" id="ARBA00022679"/>
    </source>
</evidence>
<dbReference type="Pfam" id="PF00590">
    <property type="entry name" value="TP_methylase"/>
    <property type="match status" value="1"/>
</dbReference>
<dbReference type="GO" id="GO:0032259">
    <property type="term" value="P:methylation"/>
    <property type="evidence" value="ECO:0007669"/>
    <property type="project" value="UniProtKB-KW"/>
</dbReference>
<dbReference type="InterPro" id="IPR014776">
    <property type="entry name" value="4pyrrole_Mease_sub2"/>
</dbReference>
<keyword evidence="8" id="KW-1185">Reference proteome</keyword>
<dbReference type="InterPro" id="IPR006363">
    <property type="entry name" value="Cbl_synth_CobJ/CibH_dom"/>
</dbReference>
<dbReference type="InterPro" id="IPR014777">
    <property type="entry name" value="4pyrrole_Mease_sub1"/>
</dbReference>
<dbReference type="EMBL" id="CM001555">
    <property type="protein sequence ID" value="EJG07463.1"/>
    <property type="molecule type" value="Genomic_DNA"/>
</dbReference>
<feature type="domain" description="Tetrapyrrole methylase" evidence="6">
    <location>
        <begin position="16"/>
        <end position="222"/>
    </location>
</feature>
<reference evidence="7 8" key="1">
    <citation type="submission" date="2011-08" db="EMBL/GenBank/DDBJ databases">
        <title>The complete genome of Methanofollis liminatans DSM 4140.</title>
        <authorList>
            <consortium name="US DOE Joint Genome Institute (JGI-PGF)"/>
            <person name="Lucas S."/>
            <person name="Han J."/>
            <person name="Lapidus A."/>
            <person name="Bruce D."/>
            <person name="Goodwin L."/>
            <person name="Pitluck S."/>
            <person name="Peters L."/>
            <person name="Kyrpides N."/>
            <person name="Mavromatis K."/>
            <person name="Ivanova N."/>
            <person name="Mikhailova N."/>
            <person name="Lu M."/>
            <person name="Detter J.C."/>
            <person name="Tapia R."/>
            <person name="Han C."/>
            <person name="Land M."/>
            <person name="Hauser L."/>
            <person name="Markowitz V."/>
            <person name="Cheng J.-F."/>
            <person name="Hugenholtz P."/>
            <person name="Woyke T."/>
            <person name="Wu D."/>
            <person name="Spring S."/>
            <person name="Schuler E."/>
            <person name="Brambilla E."/>
            <person name="Klenk H.-P."/>
            <person name="Eisen J.A."/>
        </authorList>
    </citation>
    <scope>NUCLEOTIDE SEQUENCE [LARGE SCALE GENOMIC DNA]</scope>
    <source>
        <strain evidence="7 8">DSM 4140</strain>
    </source>
</reference>
<sequence length="262" mass="27679">MSMGMLQLQSDDKSGKLYIVGTGPGGAAWMTGRAAEAIREAEYVIGNAFYLEQIEALLEGKTVIRSSMGKEVERARRCIDLAREHRVAMVSGGDPGVYGMAGIVLEVLEGSDAAVEVEVVPGVTAACAGASLLGSPLTGDHVTLSLSDLLTPWEEIEHRLDCAFAMGVPVALYNPKSRGRPENLSCALAIALRHASPETPIGLVRNACREGEATSVTTLGALAADTSAVDMHTVVFVGGKETVPTKNGGMLTPRGYRRKYVY</sequence>
<dbReference type="GO" id="GO:0008168">
    <property type="term" value="F:methyltransferase activity"/>
    <property type="evidence" value="ECO:0007669"/>
    <property type="project" value="UniProtKB-KW"/>
</dbReference>
<proteinExistence type="predicted"/>
<keyword evidence="2" id="KW-0169">Cobalamin biosynthesis</keyword>
<comment type="pathway">
    <text evidence="1">Cofactor biosynthesis; adenosylcobalamin biosynthesis.</text>
</comment>
<dbReference type="PANTHER" id="PTHR47036:SF1">
    <property type="entry name" value="COBALT-FACTOR III C(17)-METHYLTRANSFERASE-RELATED"/>
    <property type="match status" value="1"/>
</dbReference>
<dbReference type="Proteomes" id="UP000005095">
    <property type="component" value="Chromosome"/>
</dbReference>